<name>A0A011TNZ6_BRUAN</name>
<organism evidence="2 4">
    <name type="scientific">Brucella anthropi</name>
    <name type="common">Ochrobactrum anthropi</name>
    <dbReference type="NCBI Taxonomy" id="529"/>
    <lineage>
        <taxon>Bacteria</taxon>
        <taxon>Pseudomonadati</taxon>
        <taxon>Pseudomonadota</taxon>
        <taxon>Alphaproteobacteria</taxon>
        <taxon>Hyphomicrobiales</taxon>
        <taxon>Brucellaceae</taxon>
        <taxon>Brucella/Ochrobactrum group</taxon>
        <taxon>Brucella</taxon>
    </lineage>
</organism>
<dbReference type="InterPro" id="IPR032466">
    <property type="entry name" value="Metal_Hydrolase"/>
</dbReference>
<dbReference type="GO" id="GO:0019700">
    <property type="term" value="P:organic phosphonate catabolic process"/>
    <property type="evidence" value="ECO:0007669"/>
    <property type="project" value="InterPro"/>
</dbReference>
<dbReference type="PIRSF" id="PIRSF038971">
    <property type="entry name" value="PhnM"/>
    <property type="match status" value="1"/>
</dbReference>
<dbReference type="GeneID" id="61317182"/>
<dbReference type="InterPro" id="IPR051781">
    <property type="entry name" value="Metallo-dep_Hydrolase"/>
</dbReference>
<dbReference type="EMBL" id="JACZKO010000020">
    <property type="protein sequence ID" value="MBE0560431.1"/>
    <property type="molecule type" value="Genomic_DNA"/>
</dbReference>
<dbReference type="PANTHER" id="PTHR43135:SF3">
    <property type="entry name" value="ALPHA-D-RIBOSE 1-METHYLPHOSPHONATE 5-TRIPHOSPHATE DIPHOSPHATASE"/>
    <property type="match status" value="1"/>
</dbReference>
<reference evidence="2 4" key="1">
    <citation type="submission" date="2019-09" db="EMBL/GenBank/DDBJ databases">
        <title>Taxonomic organization of the family Brucellaceae based on a phylogenomic approach.</title>
        <authorList>
            <person name="Leclercq S."/>
            <person name="Cloeckaert A."/>
            <person name="Zygmunt M.S."/>
        </authorList>
    </citation>
    <scope>NUCLEOTIDE SEQUENCE [LARGE SCALE GENOMIC DNA]</scope>
    <source>
        <strain evidence="2 4">LMG 3313</strain>
    </source>
</reference>
<dbReference type="RefSeq" id="WP_036586836.1">
    <property type="nucleotide sequence ID" value="NZ_CP064063.1"/>
</dbReference>
<dbReference type="EMBL" id="WBWS01000017">
    <property type="protein sequence ID" value="KAB2766538.1"/>
    <property type="molecule type" value="Genomic_DNA"/>
</dbReference>
<dbReference type="Gene3D" id="2.30.40.10">
    <property type="entry name" value="Urease, subunit C, domain 1"/>
    <property type="match status" value="1"/>
</dbReference>
<reference evidence="3" key="3">
    <citation type="submission" date="2020-10" db="EMBL/GenBank/DDBJ databases">
        <title>Enrichment of novel Verrucomicrobia, Bacteroidetes and Krumholzibacteria in an oxygen-limited, methane- and iron-fed bioreactor inoculated with Bothnian Sea sediments.</title>
        <authorList>
            <person name="Martins P.D."/>
            <person name="de Jong A."/>
            <person name="Lenstra W.K."/>
            <person name="van Helmond N.A.G.M."/>
            <person name="Slomp C.P."/>
            <person name="Jetten M.S.M."/>
            <person name="Welte C.U."/>
            <person name="Rasigraf O."/>
        </authorList>
    </citation>
    <scope>NUCLEOTIDE SEQUENCE</scope>
    <source>
        <strain evidence="3">MAG47</strain>
    </source>
</reference>
<dbReference type="NCBIfam" id="TIGR02318">
    <property type="entry name" value="phosphono_phnM"/>
    <property type="match status" value="1"/>
</dbReference>
<dbReference type="Proteomes" id="UP000642265">
    <property type="component" value="Unassembled WGS sequence"/>
</dbReference>
<dbReference type="EC" id="3.6.1.63" evidence="2"/>
<dbReference type="PANTHER" id="PTHR43135">
    <property type="entry name" value="ALPHA-D-RIBOSE 1-METHYLPHOSPHONATE 5-TRIPHOSPHATE DIPHOSPHATASE"/>
    <property type="match status" value="1"/>
</dbReference>
<evidence type="ECO:0000313" key="2">
    <source>
        <dbReference type="EMBL" id="KAB2766538.1"/>
    </source>
</evidence>
<comment type="caution">
    <text evidence="2">The sequence shown here is derived from an EMBL/GenBank/DDBJ whole genome shotgun (WGS) entry which is preliminary data.</text>
</comment>
<dbReference type="AlphaFoldDB" id="A0A011TNZ6"/>
<gene>
    <name evidence="2" type="ORF">F9L04_17050</name>
    <name evidence="3" type="ORF">IH622_06350</name>
</gene>
<sequence length="379" mass="41310">MGNETVLRNARIVLSDDVVLGSLKLVGGKIADISTGTSSIGEDMEGDFLTPGLVELHTDHLEGHYAPRPKVRWNPIAAVQAHDAQIAASGITTVFDALRIGFDDDAETGIDDMRKLSSAIAEGRDAGRLRADHFLHLRCEVSAPDCLPAFEQFGNQALVRLVSLMDHAPGQRQFTDIETYKTYFIRKLKFSEEEFRLYCERRIGQSQQYSAPTRKAIAELCHQRGVILASHDDATTEHVAEAQAQGIRVAEFPTTHTAAKASKDSGMSVLMGAPNVVRGGSHSGNVSARELVEAGHLDIISSDYIPASMMQSAFFLADVVENISLPQAIRLVSANPAKAVGLEDRGEIVAGKRADLVRVQIADHVPIIRTVWREGRRVI</sequence>
<evidence type="ECO:0000313" key="3">
    <source>
        <dbReference type="EMBL" id="MBE0560431.1"/>
    </source>
</evidence>
<dbReference type="InterPro" id="IPR006680">
    <property type="entry name" value="Amidohydro-rel"/>
</dbReference>
<dbReference type="NCBIfam" id="NF011981">
    <property type="entry name" value="PRK15446.1-2"/>
    <property type="match status" value="1"/>
</dbReference>
<dbReference type="CDD" id="cd01306">
    <property type="entry name" value="PhnM"/>
    <property type="match status" value="1"/>
</dbReference>
<dbReference type="GO" id="GO:0016810">
    <property type="term" value="F:hydrolase activity, acting on carbon-nitrogen (but not peptide) bonds"/>
    <property type="evidence" value="ECO:0007669"/>
    <property type="project" value="InterPro"/>
</dbReference>
<dbReference type="NCBIfam" id="NF011990">
    <property type="entry name" value="PRK15446.2-6"/>
    <property type="match status" value="1"/>
</dbReference>
<evidence type="ECO:0000259" key="1">
    <source>
        <dbReference type="Pfam" id="PF01979"/>
    </source>
</evidence>
<dbReference type="SUPFAM" id="SSF51338">
    <property type="entry name" value="Composite domain of metallo-dependent hydrolases"/>
    <property type="match status" value="1"/>
</dbReference>
<protein>
    <submittedName>
        <fullName evidence="2">Alpha-D-ribose 1-methylphosphonate 5-triphosphate diphosphatase</fullName>
        <ecNumber evidence="2">3.6.1.63</ecNumber>
    </submittedName>
</protein>
<dbReference type="Pfam" id="PF01979">
    <property type="entry name" value="Amidohydro_1"/>
    <property type="match status" value="1"/>
</dbReference>
<dbReference type="SUPFAM" id="SSF51556">
    <property type="entry name" value="Metallo-dependent hydrolases"/>
    <property type="match status" value="1"/>
</dbReference>
<reference evidence="3" key="2">
    <citation type="submission" date="2020-09" db="EMBL/GenBank/DDBJ databases">
        <authorList>
            <person name="Dalcin Martins P."/>
        </authorList>
    </citation>
    <scope>NUCLEOTIDE SEQUENCE</scope>
    <source>
        <strain evidence="3">MAG47</strain>
    </source>
</reference>
<dbReference type="Gene3D" id="3.20.20.140">
    <property type="entry name" value="Metal-dependent hydrolases"/>
    <property type="match status" value="2"/>
</dbReference>
<proteinExistence type="predicted"/>
<dbReference type="NCBIfam" id="NF011987">
    <property type="entry name" value="PRK15446.2-3"/>
    <property type="match status" value="1"/>
</dbReference>
<evidence type="ECO:0000313" key="4">
    <source>
        <dbReference type="Proteomes" id="UP000481876"/>
    </source>
</evidence>
<dbReference type="Proteomes" id="UP000481876">
    <property type="component" value="Unassembled WGS sequence"/>
</dbReference>
<feature type="domain" description="Amidohydrolase-related" evidence="1">
    <location>
        <begin position="49"/>
        <end position="361"/>
    </location>
</feature>
<dbReference type="NCBIfam" id="NF011984">
    <property type="entry name" value="PRK15446.1-5"/>
    <property type="match status" value="1"/>
</dbReference>
<accession>A0A011TNZ6</accession>
<keyword evidence="2" id="KW-0378">Hydrolase</keyword>
<dbReference type="NCBIfam" id="NF011983">
    <property type="entry name" value="PRK15446.1-4"/>
    <property type="match status" value="1"/>
</dbReference>
<dbReference type="InterPro" id="IPR011059">
    <property type="entry name" value="Metal-dep_hydrolase_composite"/>
</dbReference>
<dbReference type="InterPro" id="IPR012696">
    <property type="entry name" value="PhnM"/>
</dbReference>